<evidence type="ECO:0000313" key="1">
    <source>
        <dbReference type="EMBL" id="MTD96242.1"/>
    </source>
</evidence>
<proteinExistence type="predicted"/>
<protein>
    <submittedName>
        <fullName evidence="1">DUF1491 family protein</fullName>
    </submittedName>
</protein>
<dbReference type="AlphaFoldDB" id="A0A6I3KQY0"/>
<dbReference type="Pfam" id="PF07372">
    <property type="entry name" value="DUF1491"/>
    <property type="match status" value="1"/>
</dbReference>
<dbReference type="RefSeq" id="WP_154740686.1">
    <property type="nucleotide sequence ID" value="NZ_WMBQ01000002.1"/>
</dbReference>
<keyword evidence="2" id="KW-1185">Reference proteome</keyword>
<organism evidence="1 2">
    <name type="scientific">Hyphomicrobium album</name>
    <dbReference type="NCBI Taxonomy" id="2665159"/>
    <lineage>
        <taxon>Bacteria</taxon>
        <taxon>Pseudomonadati</taxon>
        <taxon>Pseudomonadota</taxon>
        <taxon>Alphaproteobacteria</taxon>
        <taxon>Hyphomicrobiales</taxon>
        <taxon>Hyphomicrobiaceae</taxon>
        <taxon>Hyphomicrobium</taxon>
    </lineage>
</organism>
<dbReference type="Proteomes" id="UP000440694">
    <property type="component" value="Unassembled WGS sequence"/>
</dbReference>
<reference evidence="1 2" key="1">
    <citation type="submission" date="2019-11" db="EMBL/GenBank/DDBJ databases">
        <title>Identification of a novel strain.</title>
        <authorList>
            <person name="Xu Q."/>
            <person name="Wang G."/>
        </authorList>
    </citation>
    <scope>NUCLEOTIDE SEQUENCE [LARGE SCALE GENOMIC DNA]</scope>
    <source>
        <strain evidence="2">xq</strain>
    </source>
</reference>
<evidence type="ECO:0000313" key="2">
    <source>
        <dbReference type="Proteomes" id="UP000440694"/>
    </source>
</evidence>
<dbReference type="Gene3D" id="3.40.1530.20">
    <property type="entry name" value="Protein of unknown function (DUF1491)"/>
    <property type="match status" value="1"/>
</dbReference>
<sequence length="117" mass="12890">MRLRAEFWVKGYIRRCAIEGASAVVVRHGDDDAGAIFIKVDRLDGSCLVFGPAPAGLDGADSDRRWTAPLGPAVVDTAKADEFLAREARFDTDLWLIEVEDRRGRHFLDDSLVTASD</sequence>
<dbReference type="InterPro" id="IPR009964">
    <property type="entry name" value="DUF1491"/>
</dbReference>
<comment type="caution">
    <text evidence="1">The sequence shown here is derived from an EMBL/GenBank/DDBJ whole genome shotgun (WGS) entry which is preliminary data.</text>
</comment>
<accession>A0A6I3KQY0</accession>
<dbReference type="EMBL" id="WMBQ01000002">
    <property type="protein sequence ID" value="MTD96242.1"/>
    <property type="molecule type" value="Genomic_DNA"/>
</dbReference>
<name>A0A6I3KQY0_9HYPH</name>
<gene>
    <name evidence="1" type="ORF">GIW81_18030</name>
</gene>